<dbReference type="Pfam" id="PF01878">
    <property type="entry name" value="EVE"/>
    <property type="match status" value="1"/>
</dbReference>
<dbReference type="RefSeq" id="WP_169549149.1">
    <property type="nucleotide sequence ID" value="NZ_CP051677.1"/>
</dbReference>
<dbReference type="Gene3D" id="3.10.590.10">
    <property type="entry name" value="ph1033 like domains"/>
    <property type="match status" value="1"/>
</dbReference>
<accession>A0A7L5DG70</accession>
<dbReference type="NCBIfam" id="NF002616">
    <property type="entry name" value="PRK02268.1-2"/>
    <property type="match status" value="1"/>
</dbReference>
<evidence type="ECO:0000313" key="4">
    <source>
        <dbReference type="Proteomes" id="UP000501128"/>
    </source>
</evidence>
<keyword evidence="4" id="KW-1185">Reference proteome</keyword>
<dbReference type="InterPro" id="IPR002740">
    <property type="entry name" value="EVE_domain"/>
</dbReference>
<dbReference type="InterPro" id="IPR015947">
    <property type="entry name" value="PUA-like_sf"/>
</dbReference>
<dbReference type="HAMAP" id="MF_00771">
    <property type="entry name" value="UPF0310"/>
    <property type="match status" value="1"/>
</dbReference>
<proteinExistence type="inferred from homology"/>
<dbReference type="EMBL" id="CP051677">
    <property type="protein sequence ID" value="QJD77206.1"/>
    <property type="molecule type" value="Genomic_DNA"/>
</dbReference>
<dbReference type="CDD" id="cd21132">
    <property type="entry name" value="EVE-like"/>
    <property type="match status" value="1"/>
</dbReference>
<dbReference type="KEGG" id="srho:HH216_01295"/>
<evidence type="ECO:0000313" key="3">
    <source>
        <dbReference type="EMBL" id="QJD77206.1"/>
    </source>
</evidence>
<protein>
    <recommendedName>
        <fullName evidence="1">UPF0310 protein HH216_01295</fullName>
    </recommendedName>
</protein>
<sequence>MNCETQYWVVVAARDHARSGIEQGIVQANHGKEAPLRRMQPGDGVLIYAPKQTFGEKEPLQQFIAVGTVADEPVYQITVTDDFQPFRRRVTYDESVTATPVQPLIEQLSFIQNKASWGYSFRFGCFAIPKADFDLIRSAMTNHSHA</sequence>
<comment type="similarity">
    <text evidence="1">Belongs to the UPF0310 family.</text>
</comment>
<feature type="domain" description="EVE" evidence="2">
    <location>
        <begin position="6"/>
        <end position="138"/>
    </location>
</feature>
<dbReference type="Proteomes" id="UP000501128">
    <property type="component" value="Chromosome"/>
</dbReference>
<reference evidence="3 4" key="1">
    <citation type="submission" date="2020-04" db="EMBL/GenBank/DDBJ databases">
        <title>Genome sequencing of novel species.</title>
        <authorList>
            <person name="Heo J."/>
            <person name="Kim S.-J."/>
            <person name="Kim J.-S."/>
            <person name="Hong S.-B."/>
            <person name="Kwon S.-W."/>
        </authorList>
    </citation>
    <scope>NUCLEOTIDE SEQUENCE [LARGE SCALE GENOMIC DNA]</scope>
    <source>
        <strain evidence="3 4">CJU-R4</strain>
    </source>
</reference>
<dbReference type="SUPFAM" id="SSF88697">
    <property type="entry name" value="PUA domain-like"/>
    <property type="match status" value="1"/>
</dbReference>
<organism evidence="3 4">
    <name type="scientific">Spirosoma rhododendri</name>
    <dbReference type="NCBI Taxonomy" id="2728024"/>
    <lineage>
        <taxon>Bacteria</taxon>
        <taxon>Pseudomonadati</taxon>
        <taxon>Bacteroidota</taxon>
        <taxon>Cytophagia</taxon>
        <taxon>Cytophagales</taxon>
        <taxon>Cytophagaceae</taxon>
        <taxon>Spirosoma</taxon>
    </lineage>
</organism>
<evidence type="ECO:0000256" key="1">
    <source>
        <dbReference type="HAMAP-Rule" id="MF_00771"/>
    </source>
</evidence>
<name>A0A7L5DG70_9BACT</name>
<evidence type="ECO:0000259" key="2">
    <source>
        <dbReference type="Pfam" id="PF01878"/>
    </source>
</evidence>
<dbReference type="AlphaFoldDB" id="A0A7L5DG70"/>
<dbReference type="InterPro" id="IPR022996">
    <property type="entry name" value="UPF0310"/>
</dbReference>
<gene>
    <name evidence="3" type="ORF">HH216_01295</name>
</gene>